<accession>A0AAD1XQI0</accession>
<dbReference type="PIRSF" id="PIRSF000157">
    <property type="entry name" value="Oxoglu_dh_E1"/>
    <property type="match status" value="1"/>
</dbReference>
<evidence type="ECO:0000313" key="6">
    <source>
        <dbReference type="EMBL" id="CAI2377171.1"/>
    </source>
</evidence>
<dbReference type="Gene3D" id="3.40.50.12470">
    <property type="match status" value="1"/>
</dbReference>
<dbReference type="InterPro" id="IPR001017">
    <property type="entry name" value="DH_E1"/>
</dbReference>
<feature type="domain" description="Transketolase-like pyrimidine-binding" evidence="5">
    <location>
        <begin position="663"/>
        <end position="876"/>
    </location>
</feature>
<evidence type="ECO:0000259" key="5">
    <source>
        <dbReference type="SMART" id="SM00861"/>
    </source>
</evidence>
<dbReference type="FunFam" id="3.40.50.12470:FF:000003">
    <property type="entry name" value="2-oxoglutarate dehydrogenase E1 component"/>
    <property type="match status" value="1"/>
</dbReference>
<name>A0AAD1XQI0_EUPCR</name>
<dbReference type="Pfam" id="PF00676">
    <property type="entry name" value="E1_dh"/>
    <property type="match status" value="1"/>
</dbReference>
<dbReference type="InterPro" id="IPR029061">
    <property type="entry name" value="THDP-binding"/>
</dbReference>
<evidence type="ECO:0000256" key="2">
    <source>
        <dbReference type="ARBA" id="ARBA00006936"/>
    </source>
</evidence>
<dbReference type="InterPro" id="IPR031717">
    <property type="entry name" value="ODO-1/KGD_C"/>
</dbReference>
<dbReference type="SUPFAM" id="SSF52518">
    <property type="entry name" value="Thiamin diphosphate-binding fold (THDP-binding)"/>
    <property type="match status" value="2"/>
</dbReference>
<organism evidence="6 7">
    <name type="scientific">Euplotes crassus</name>
    <dbReference type="NCBI Taxonomy" id="5936"/>
    <lineage>
        <taxon>Eukaryota</taxon>
        <taxon>Sar</taxon>
        <taxon>Alveolata</taxon>
        <taxon>Ciliophora</taxon>
        <taxon>Intramacronucleata</taxon>
        <taxon>Spirotrichea</taxon>
        <taxon>Hypotrichia</taxon>
        <taxon>Euplotida</taxon>
        <taxon>Euplotidae</taxon>
        <taxon>Moneuplotes</taxon>
    </lineage>
</organism>
<dbReference type="EMBL" id="CAMPGE010018784">
    <property type="protein sequence ID" value="CAI2377171.1"/>
    <property type="molecule type" value="Genomic_DNA"/>
</dbReference>
<sequence>MLGSKIPGILSKGMQTFKFTNIKKGLYSRRNLMTMNKGLNIQKTTPSFRCLSSGLNTQRYFSSLFYENQYKLYLEDPSKVSKEWKEYFDNKQTGGSSHSASSTGGAGQAASELEQALKLALSSSGGANSDQAATDTTRILNLYRSYQTVGHEKAKVEPLELVKKYGDQMQIGKRKRLNIERLDYRFHGFTDEQLDREYYIDSSYERGFLSMKKNWVLRDLIDSCKKAYCGHIGIEYMHITNTEQLNWIRTKMEEEVFIKPSDEECISAYDRLAWAVLFGDFLQSKYNTQKRFGLEGCDSFIPGLKTCIDVLVENGLESVTLGMPHRGRLNVLANVLRKPLDIIFQEFQGEAKDKDADWGKSGDVKYHLGTSFSRTYESGRTVDIHLLPNPSHLELVDPVACGYTRANQHFGADQDRHRNAAILIHGDAAFAGQGIVYETMQMADLYNYTTGGTIHFIVNNQIGFTTTPLDARSGLYCTDLAKATNAPILHVSADSILNVIKCAKIAAEYRQKFKQDIVIDIIGYRKFGHNELDQPSFTQPLMYKEINNMVNVLDKYEAKLLELGILSEELKKETRDKIWNFMDENYNRARQLEADKADWVNSEWDTIRIPDTKSGYKLTGVDTNKIKSLGKKISTIPKDFEAHRMVRRIFENRLKSIETGTGIDWGTAEALAFATLIDEDYHVRISGQDVERGTFSHRHAIVHHQTDDKEYIPLGFKDEGRLRRFIPSNSHLSELAVLGFEYGYSICNPNSLTIWEAQFGDFYNGAQAMVDQFICSGESKWDVASGLVMLLPHGYDGQGPEHSSGRVERFLAMSDDDPDVVAEFREDYFHHTNKAANWQIANCTTAANYFHVLRRQMHRDFRKPLIVIAPKKLLKFKEACSDIEEFGDGKRFLRSIGERNKALVKDPSKVKRIVLCSGQVYYDIAKERDLKNDSETAIITIEQLFPVPYDLLKEHLENYPNATDIVWCQEEPKNYGAYGFMKPRLNSLFKKLGVQDKIALRYAGRETSSSPATGFAKVHAEQQQNLVQEALR</sequence>
<dbReference type="NCBIfam" id="TIGR00239">
    <property type="entry name" value="2oxo_dh_E1"/>
    <property type="match status" value="1"/>
</dbReference>
<dbReference type="CDD" id="cd02016">
    <property type="entry name" value="TPP_E1_OGDC_like"/>
    <property type="match status" value="1"/>
</dbReference>
<keyword evidence="3" id="KW-0560">Oxidoreductase</keyword>
<dbReference type="Pfam" id="PF02779">
    <property type="entry name" value="Transket_pyr"/>
    <property type="match status" value="1"/>
</dbReference>
<comment type="similarity">
    <text evidence="2">Belongs to the alpha-ketoglutarate dehydrogenase family.</text>
</comment>
<dbReference type="Gene3D" id="3.40.50.11610">
    <property type="entry name" value="Multifunctional 2-oxoglutarate metabolism enzyme, C-terminal domain"/>
    <property type="match status" value="1"/>
</dbReference>
<protein>
    <recommendedName>
        <fullName evidence="5">Transketolase-like pyrimidine-binding domain-containing protein</fullName>
    </recommendedName>
</protein>
<keyword evidence="7" id="KW-1185">Reference proteome</keyword>
<dbReference type="Proteomes" id="UP001295684">
    <property type="component" value="Unassembled WGS sequence"/>
</dbReference>
<reference evidence="6" key="1">
    <citation type="submission" date="2023-07" db="EMBL/GenBank/DDBJ databases">
        <authorList>
            <consortium name="AG Swart"/>
            <person name="Singh M."/>
            <person name="Singh A."/>
            <person name="Seah K."/>
            <person name="Emmerich C."/>
        </authorList>
    </citation>
    <scope>NUCLEOTIDE SEQUENCE</scope>
    <source>
        <strain evidence="6">DP1</strain>
    </source>
</reference>
<dbReference type="PANTHER" id="PTHR23152">
    <property type="entry name" value="2-OXOGLUTARATE DEHYDROGENASE"/>
    <property type="match status" value="1"/>
</dbReference>
<dbReference type="Pfam" id="PF16870">
    <property type="entry name" value="OxoGdeHyase_C"/>
    <property type="match status" value="1"/>
</dbReference>
<dbReference type="GO" id="GO:0006099">
    <property type="term" value="P:tricarboxylic acid cycle"/>
    <property type="evidence" value="ECO:0007669"/>
    <property type="project" value="TreeGrafter"/>
</dbReference>
<dbReference type="GO" id="GO:0005739">
    <property type="term" value="C:mitochondrion"/>
    <property type="evidence" value="ECO:0007669"/>
    <property type="project" value="TreeGrafter"/>
</dbReference>
<dbReference type="SMART" id="SM00861">
    <property type="entry name" value="Transket_pyr"/>
    <property type="match status" value="1"/>
</dbReference>
<dbReference type="AlphaFoldDB" id="A0AAD1XQI0"/>
<evidence type="ECO:0000256" key="3">
    <source>
        <dbReference type="ARBA" id="ARBA00023002"/>
    </source>
</evidence>
<dbReference type="NCBIfam" id="NF006914">
    <property type="entry name" value="PRK09404.1"/>
    <property type="match status" value="1"/>
</dbReference>
<dbReference type="GO" id="GO:0004591">
    <property type="term" value="F:oxoglutarate dehydrogenase (succinyl-transferring) activity"/>
    <property type="evidence" value="ECO:0007669"/>
    <property type="project" value="TreeGrafter"/>
</dbReference>
<comment type="cofactor">
    <cofactor evidence="1">
        <name>thiamine diphosphate</name>
        <dbReference type="ChEBI" id="CHEBI:58937"/>
    </cofactor>
</comment>
<evidence type="ECO:0000313" key="7">
    <source>
        <dbReference type="Proteomes" id="UP001295684"/>
    </source>
</evidence>
<gene>
    <name evidence="6" type="ORF">ECRASSUSDP1_LOCUS18554</name>
</gene>
<dbReference type="GO" id="GO:0030976">
    <property type="term" value="F:thiamine pyrophosphate binding"/>
    <property type="evidence" value="ECO:0007669"/>
    <property type="project" value="InterPro"/>
</dbReference>
<dbReference type="InterPro" id="IPR011603">
    <property type="entry name" value="2oxoglutarate_DH_E1"/>
</dbReference>
<dbReference type="NCBIfam" id="NF008907">
    <property type="entry name" value="PRK12270.1"/>
    <property type="match status" value="1"/>
</dbReference>
<evidence type="ECO:0000256" key="1">
    <source>
        <dbReference type="ARBA" id="ARBA00001964"/>
    </source>
</evidence>
<dbReference type="GO" id="GO:0045252">
    <property type="term" value="C:oxoglutarate dehydrogenase complex"/>
    <property type="evidence" value="ECO:0007669"/>
    <property type="project" value="TreeGrafter"/>
</dbReference>
<evidence type="ECO:0000256" key="4">
    <source>
        <dbReference type="ARBA" id="ARBA00023052"/>
    </source>
</evidence>
<dbReference type="PANTHER" id="PTHR23152:SF4">
    <property type="entry name" value="2-OXOADIPATE DEHYDROGENASE COMPLEX COMPONENT E1"/>
    <property type="match status" value="1"/>
</dbReference>
<dbReference type="Gene3D" id="3.40.50.970">
    <property type="match status" value="1"/>
</dbReference>
<dbReference type="InterPro" id="IPR042179">
    <property type="entry name" value="KGD_C_sf"/>
</dbReference>
<comment type="caution">
    <text evidence="6">The sequence shown here is derived from an EMBL/GenBank/DDBJ whole genome shotgun (WGS) entry which is preliminary data.</text>
</comment>
<dbReference type="InterPro" id="IPR005475">
    <property type="entry name" value="Transketolase-like_Pyr-bd"/>
</dbReference>
<dbReference type="Gene3D" id="1.10.287.1150">
    <property type="entry name" value="TPP helical domain"/>
    <property type="match status" value="1"/>
</dbReference>
<proteinExistence type="inferred from homology"/>
<keyword evidence="4" id="KW-0786">Thiamine pyrophosphate</keyword>